<feature type="region of interest" description="Disordered" evidence="5">
    <location>
        <begin position="275"/>
        <end position="317"/>
    </location>
</feature>
<dbReference type="InterPro" id="IPR007275">
    <property type="entry name" value="YTH_domain"/>
</dbReference>
<gene>
    <name evidence="7" type="primary">CPSF30</name>
    <name evidence="7" type="ORF">AXF42_Ash018374</name>
</gene>
<evidence type="ECO:0000313" key="8">
    <source>
        <dbReference type="Proteomes" id="UP000236161"/>
    </source>
</evidence>
<accession>A0A2H9ZR99</accession>
<protein>
    <recommendedName>
        <fullName evidence="4">YTH domain-containing family protein</fullName>
    </recommendedName>
</protein>
<keyword evidence="3 4" id="KW-0694">RNA-binding</keyword>
<dbReference type="GO" id="GO:0005737">
    <property type="term" value="C:cytoplasm"/>
    <property type="evidence" value="ECO:0007669"/>
    <property type="project" value="UniProtKB-SubCell"/>
</dbReference>
<feature type="compositionally biased region" description="Polar residues" evidence="5">
    <location>
        <begin position="275"/>
        <end position="299"/>
    </location>
</feature>
<evidence type="ECO:0000256" key="3">
    <source>
        <dbReference type="ARBA" id="ARBA00022884"/>
    </source>
</evidence>
<dbReference type="Pfam" id="PF04146">
    <property type="entry name" value="YTH"/>
    <property type="match status" value="1"/>
</dbReference>
<dbReference type="Gene3D" id="3.10.590.10">
    <property type="entry name" value="ph1033 like domains"/>
    <property type="match status" value="1"/>
</dbReference>
<comment type="similarity">
    <text evidence="4">Belongs to the YTHDF family.</text>
</comment>
<feature type="region of interest" description="Disordered" evidence="5">
    <location>
        <begin position="670"/>
        <end position="691"/>
    </location>
</feature>
<feature type="domain" description="YTH" evidence="6">
    <location>
        <begin position="446"/>
        <end position="583"/>
    </location>
</feature>
<proteinExistence type="inferred from homology"/>
<evidence type="ECO:0000256" key="2">
    <source>
        <dbReference type="ARBA" id="ARBA00022490"/>
    </source>
</evidence>
<comment type="subcellular location">
    <subcellularLocation>
        <location evidence="1">Cytoplasm</location>
    </subcellularLocation>
</comment>
<evidence type="ECO:0000313" key="7">
    <source>
        <dbReference type="EMBL" id="PKA45823.1"/>
    </source>
</evidence>
<dbReference type="CDD" id="cd21134">
    <property type="entry name" value="YTH"/>
    <property type="match status" value="1"/>
</dbReference>
<sequence length="691" mass="76669">MSAVAPTAEQATDLLQKLSLESNNNNHDAPEVTKKPSGVQYATANGGQGPKVQIPLMERSLTPVLPEYIDHSMPYLHNGYPAGTVFYGGYDGLMREWFGRYVNPEGVEMSHGVYGDMYHHGYGYSPYGAYPSSGSQISSLAHDSQMYTSQHYQYPSTYVQPQGAPSTLLSSNYSLSLKGEGLQSVAGEQSPIPVDAPKLNSKGAANESANGNCCLEPPKQSQQTSSLTSNGPYVRGVLPGRQLSSVYRDPRFSGDGMRSPIPWYEGPMYVNPSSVSATTHVPSTASHNSSPAPVRNQSVRPIPQPMASRSSPRIGAATPTINRMYPTGQMYGQCGNEFSVGASFGSHIYDSRTNSRWGYFPDNNRYRLRGRGNGYYFFSNENLDSLGELNRGPRANRLRNQKVAVPAVTVLEEQNSYSNDNVDDPAVVPDTQLYNQAEFPEKYSDAKFFVIKSYSEDDVHKSIKYNIWASTPNGNKKLDAAYKEAHGKADRCPVFLFFSVNTSGQFLGVAEMVGPVDFDKTVDYWQQDKWNGCFNLKWHIVKDVPNSLFKHIILEYNDNKPVTNSRDTQEVKLEQGLQMLKIFKEHNSRTSILDDFGFYETRQKVMLEKRAKQQQHNILIVDGKLTDLPREKANGGSNVSARLQNPLQPVKILKKEVRLGGSVECKQSEDHSVLKVAGDTPEEEQPAAKIV</sequence>
<feature type="compositionally biased region" description="Polar residues" evidence="5">
    <location>
        <begin position="219"/>
        <end position="231"/>
    </location>
</feature>
<dbReference type="AlphaFoldDB" id="A0A2H9ZR99"/>
<dbReference type="GO" id="GO:1990247">
    <property type="term" value="F:N6-methyladenosine-containing RNA reader activity"/>
    <property type="evidence" value="ECO:0007669"/>
    <property type="project" value="UniProtKB-UniRule"/>
</dbReference>
<reference evidence="7 8" key="1">
    <citation type="journal article" date="2017" name="Nature">
        <title>The Apostasia genome and the evolution of orchids.</title>
        <authorList>
            <person name="Zhang G.Q."/>
            <person name="Liu K.W."/>
            <person name="Li Z."/>
            <person name="Lohaus R."/>
            <person name="Hsiao Y.Y."/>
            <person name="Niu S.C."/>
            <person name="Wang J.Y."/>
            <person name="Lin Y.C."/>
            <person name="Xu Q."/>
            <person name="Chen L.J."/>
            <person name="Yoshida K."/>
            <person name="Fujiwara S."/>
            <person name="Wang Z.W."/>
            <person name="Zhang Y.Q."/>
            <person name="Mitsuda N."/>
            <person name="Wang M."/>
            <person name="Liu G.H."/>
            <person name="Pecoraro L."/>
            <person name="Huang H.X."/>
            <person name="Xiao X.J."/>
            <person name="Lin M."/>
            <person name="Wu X.Y."/>
            <person name="Wu W.L."/>
            <person name="Chen Y.Y."/>
            <person name="Chang S.B."/>
            <person name="Sakamoto S."/>
            <person name="Ohme-Takagi M."/>
            <person name="Yagi M."/>
            <person name="Zeng S.J."/>
            <person name="Shen C.Y."/>
            <person name="Yeh C.M."/>
            <person name="Luo Y.B."/>
            <person name="Tsai W.C."/>
            <person name="Van de Peer Y."/>
            <person name="Liu Z.J."/>
        </authorList>
    </citation>
    <scope>NUCLEOTIDE SEQUENCE [LARGE SCALE GENOMIC DNA]</scope>
    <source>
        <strain evidence="8">cv. Shenzhen</strain>
        <tissue evidence="7">Stem</tissue>
    </source>
</reference>
<dbReference type="GO" id="GO:0061157">
    <property type="term" value="P:mRNA destabilization"/>
    <property type="evidence" value="ECO:0007669"/>
    <property type="project" value="TreeGrafter"/>
</dbReference>
<dbReference type="InterPro" id="IPR045168">
    <property type="entry name" value="YTH_prot"/>
</dbReference>
<keyword evidence="2" id="KW-0963">Cytoplasm</keyword>
<dbReference type="GO" id="GO:0003729">
    <property type="term" value="F:mRNA binding"/>
    <property type="evidence" value="ECO:0007669"/>
    <property type="project" value="UniProtKB-UniRule"/>
</dbReference>
<evidence type="ECO:0000256" key="5">
    <source>
        <dbReference type="SAM" id="MobiDB-lite"/>
    </source>
</evidence>
<dbReference type="EMBL" id="KZ454794">
    <property type="protein sequence ID" value="PKA45823.1"/>
    <property type="molecule type" value="Genomic_DNA"/>
</dbReference>
<feature type="region of interest" description="Disordered" evidence="5">
    <location>
        <begin position="201"/>
        <end position="235"/>
    </location>
</feature>
<organism evidence="7 8">
    <name type="scientific">Apostasia shenzhenica</name>
    <dbReference type="NCBI Taxonomy" id="1088818"/>
    <lineage>
        <taxon>Eukaryota</taxon>
        <taxon>Viridiplantae</taxon>
        <taxon>Streptophyta</taxon>
        <taxon>Embryophyta</taxon>
        <taxon>Tracheophyta</taxon>
        <taxon>Spermatophyta</taxon>
        <taxon>Magnoliopsida</taxon>
        <taxon>Liliopsida</taxon>
        <taxon>Asparagales</taxon>
        <taxon>Orchidaceae</taxon>
        <taxon>Apostasioideae</taxon>
        <taxon>Apostasia</taxon>
    </lineage>
</organism>
<dbReference type="OrthoDB" id="306690at2759"/>
<evidence type="ECO:0000256" key="4">
    <source>
        <dbReference type="RuleBase" id="RU369095"/>
    </source>
</evidence>
<dbReference type="PANTHER" id="PTHR12357">
    <property type="entry name" value="YTH YT521-B HOMOLOGY DOMAIN-CONTAINING"/>
    <property type="match status" value="1"/>
</dbReference>
<dbReference type="STRING" id="1088818.A0A2H9ZR99"/>
<name>A0A2H9ZR99_9ASPA</name>
<dbReference type="FunFam" id="3.10.590.10:FF:000001">
    <property type="entry name" value="YTH domain family 1, isoform CRA_a"/>
    <property type="match status" value="1"/>
</dbReference>
<evidence type="ECO:0000259" key="6">
    <source>
        <dbReference type="PROSITE" id="PS50882"/>
    </source>
</evidence>
<dbReference type="PROSITE" id="PS50882">
    <property type="entry name" value="YTH"/>
    <property type="match status" value="1"/>
</dbReference>
<dbReference type="PANTHER" id="PTHR12357:SF99">
    <property type="entry name" value="YTH DOMAIN-CONTAINING PROTEIN ECT2-RELATED"/>
    <property type="match status" value="1"/>
</dbReference>
<comment type="function">
    <text evidence="4">Specifically recognizes and binds N6-methyladenosine (m6A)-containing RNAs, and regulates mRNA stability. M6A is a modification present at internal sites of mRNAs and some non-coding RNAs and plays a role in mRNA stability and processing.</text>
</comment>
<keyword evidence="8" id="KW-1185">Reference proteome</keyword>
<evidence type="ECO:0000256" key="1">
    <source>
        <dbReference type="ARBA" id="ARBA00004496"/>
    </source>
</evidence>
<dbReference type="Proteomes" id="UP000236161">
    <property type="component" value="Unassembled WGS sequence"/>
</dbReference>